<accession>A0ABR7QA39</accession>
<dbReference type="Pfam" id="PF25583">
    <property type="entry name" value="WCX"/>
    <property type="match status" value="1"/>
</dbReference>
<keyword evidence="4" id="KW-1185">Reference proteome</keyword>
<dbReference type="EMBL" id="JACGWS010000007">
    <property type="protein sequence ID" value="MBC8755430.1"/>
    <property type="molecule type" value="Genomic_DNA"/>
</dbReference>
<sequence>MAINKNALIRYKTIDKCLQNKYRQWTLNDLIEACSDVLHEYEGREVSVSRRTIQLDIQMMRSDKLGYNAPIVVYDRKFYRYEDEEYSITDIPLTENDMNVLSETVEMLKQFKDFSLFSELGGIIQRLEDKVYSEKTHQASIIHLDKNENLKGLQHLDLLYQAILKKIVLRLTYQSFKARTASEIIFHPFILKEYNNRWFLVGVTGNKRQIMTFALDRIVEVDYDLDIPYRNEHFNGDEYYKNTIGVTVLDVKHIQGIILKIDKSNAPYVVTKPFHSTQEILETHEDESVTIKLMVHINFELERLILGFGDTIEVIAPKVLRKRIQRKLEDAVKKYDAT</sequence>
<dbReference type="Proteomes" id="UP000619238">
    <property type="component" value="Unassembled WGS sequence"/>
</dbReference>
<dbReference type="InterPro" id="IPR057727">
    <property type="entry name" value="WCX_dom"/>
</dbReference>
<dbReference type="InterPro" id="IPR026881">
    <property type="entry name" value="WYL_dom"/>
</dbReference>
<gene>
    <name evidence="3" type="ORF">H2O64_12140</name>
</gene>
<organism evidence="3 4">
    <name type="scientific">Kordia aestuariivivens</name>
    <dbReference type="NCBI Taxonomy" id="2759037"/>
    <lineage>
        <taxon>Bacteria</taxon>
        <taxon>Pseudomonadati</taxon>
        <taxon>Bacteroidota</taxon>
        <taxon>Flavobacteriia</taxon>
        <taxon>Flavobacteriales</taxon>
        <taxon>Flavobacteriaceae</taxon>
        <taxon>Kordia</taxon>
    </lineage>
</organism>
<feature type="domain" description="WCX" evidence="2">
    <location>
        <begin position="259"/>
        <end position="331"/>
    </location>
</feature>
<reference evidence="3 4" key="1">
    <citation type="submission" date="2020-07" db="EMBL/GenBank/DDBJ databases">
        <title>Description of Kordia aestuariivivens sp. nov., isolated from a tidal flat.</title>
        <authorList>
            <person name="Park S."/>
            <person name="Yoon J.-H."/>
        </authorList>
    </citation>
    <scope>NUCLEOTIDE SEQUENCE [LARGE SCALE GENOMIC DNA]</scope>
    <source>
        <strain evidence="3 4">YSTF-M3</strain>
    </source>
</reference>
<dbReference type="PROSITE" id="PS52050">
    <property type="entry name" value="WYL"/>
    <property type="match status" value="1"/>
</dbReference>
<evidence type="ECO:0000259" key="1">
    <source>
        <dbReference type="Pfam" id="PF13280"/>
    </source>
</evidence>
<evidence type="ECO:0000313" key="3">
    <source>
        <dbReference type="EMBL" id="MBC8755430.1"/>
    </source>
</evidence>
<dbReference type="PANTHER" id="PTHR34580">
    <property type="match status" value="1"/>
</dbReference>
<evidence type="ECO:0000259" key="2">
    <source>
        <dbReference type="Pfam" id="PF25583"/>
    </source>
</evidence>
<name>A0ABR7QA39_9FLAO</name>
<dbReference type="InterPro" id="IPR051534">
    <property type="entry name" value="CBASS_pafABC_assoc_protein"/>
</dbReference>
<comment type="caution">
    <text evidence="3">The sequence shown here is derived from an EMBL/GenBank/DDBJ whole genome shotgun (WGS) entry which is preliminary data.</text>
</comment>
<protein>
    <submittedName>
        <fullName evidence="3">WYL domain-containing protein</fullName>
    </submittedName>
</protein>
<feature type="domain" description="WYL" evidence="1">
    <location>
        <begin position="155"/>
        <end position="221"/>
    </location>
</feature>
<evidence type="ECO:0000313" key="4">
    <source>
        <dbReference type="Proteomes" id="UP000619238"/>
    </source>
</evidence>
<dbReference type="Pfam" id="PF13280">
    <property type="entry name" value="WYL"/>
    <property type="match status" value="1"/>
</dbReference>
<proteinExistence type="predicted"/>
<dbReference type="PANTHER" id="PTHR34580:SF9">
    <property type="entry name" value="SLL5097 PROTEIN"/>
    <property type="match status" value="1"/>
</dbReference>
<dbReference type="RefSeq" id="WP_187562483.1">
    <property type="nucleotide sequence ID" value="NZ_JACGWS010000007.1"/>
</dbReference>